<dbReference type="GO" id="GO:0016491">
    <property type="term" value="F:oxidoreductase activity"/>
    <property type="evidence" value="ECO:0007669"/>
    <property type="project" value="UniProtKB-KW"/>
</dbReference>
<gene>
    <name evidence="3" type="ORF">J2S39_002413</name>
</gene>
<evidence type="ECO:0000313" key="3">
    <source>
        <dbReference type="EMBL" id="MDR7330737.1"/>
    </source>
</evidence>
<proteinExistence type="inferred from homology"/>
<dbReference type="Gene3D" id="3.40.50.720">
    <property type="entry name" value="NAD(P)-binding Rossmann-like Domain"/>
    <property type="match status" value="1"/>
</dbReference>
<protein>
    <submittedName>
        <fullName evidence="3">Decaprenylphospho-beta-D-erythro-pentofuranosid-2-ulose 2-reductase</fullName>
        <ecNumber evidence="3">1.1.1.333</ecNumber>
    </submittedName>
</protein>
<keyword evidence="4" id="KW-1185">Reference proteome</keyword>
<dbReference type="PRINTS" id="PR00081">
    <property type="entry name" value="GDHRDH"/>
</dbReference>
<comment type="similarity">
    <text evidence="1">Belongs to the short-chain dehydrogenases/reductases (SDR) family.</text>
</comment>
<dbReference type="InterPro" id="IPR020904">
    <property type="entry name" value="Sc_DH/Rdtase_CS"/>
</dbReference>
<dbReference type="SUPFAM" id="SSF51735">
    <property type="entry name" value="NAD(P)-binding Rossmann-fold domains"/>
    <property type="match status" value="1"/>
</dbReference>
<accession>A0ABU2A0N0</accession>
<dbReference type="NCBIfam" id="NF005912">
    <property type="entry name" value="PRK07904.1"/>
    <property type="match status" value="1"/>
</dbReference>
<dbReference type="Pfam" id="PF00106">
    <property type="entry name" value="adh_short"/>
    <property type="match status" value="1"/>
</dbReference>
<name>A0ABU2A0N0_9CORY</name>
<dbReference type="RefSeq" id="WP_290196719.1">
    <property type="nucleotide sequence ID" value="NZ_CP047654.1"/>
</dbReference>
<dbReference type="EC" id="1.1.1.333" evidence="3"/>
<keyword evidence="2 3" id="KW-0560">Oxidoreductase</keyword>
<dbReference type="InterPro" id="IPR036291">
    <property type="entry name" value="NAD(P)-bd_dom_sf"/>
</dbReference>
<dbReference type="PANTHER" id="PTHR43669:SF6">
    <property type="entry name" value="DECAPRENYLPHOSPHORYL-2-KETO-BETA-D-ERYTHRO-PENTOSE REDUCTASE"/>
    <property type="match status" value="1"/>
</dbReference>
<dbReference type="EMBL" id="JAVDXZ010000001">
    <property type="protein sequence ID" value="MDR7330737.1"/>
    <property type="molecule type" value="Genomic_DNA"/>
</dbReference>
<sequence length="253" mass="27090">MLNAVGQAQNILLLGGSSEIGLGIVKEFLSRGAARVILAGRIKEDHLDAAAEEVRSAGASAVELVEFDALDTDSHPAVIEKAASFGDIDVAIVAFGVMGDQEKIWQDHKMAVVSSEINYTAYVSFGVLLGEQLKSQGHGHIVAMSSVAGQKIRRSNFTYGSAKAGVDGFYTQLGVALEDHGVNVLVVRPGQVRTKLSAHVKEAPFTVDVPEVGEAVVDAVVKRKKYLYVHPIFELVTLVLQHIPAPIMKRLPI</sequence>
<evidence type="ECO:0000256" key="2">
    <source>
        <dbReference type="ARBA" id="ARBA00023002"/>
    </source>
</evidence>
<comment type="caution">
    <text evidence="3">The sequence shown here is derived from an EMBL/GenBank/DDBJ whole genome shotgun (WGS) entry which is preliminary data.</text>
</comment>
<dbReference type="PANTHER" id="PTHR43669">
    <property type="entry name" value="5-KETO-D-GLUCONATE 5-REDUCTASE"/>
    <property type="match status" value="1"/>
</dbReference>
<dbReference type="InterPro" id="IPR002347">
    <property type="entry name" value="SDR_fam"/>
</dbReference>
<organism evidence="3 4">
    <name type="scientific">Corynebacterium guangdongense</name>
    <dbReference type="NCBI Taxonomy" id="1783348"/>
    <lineage>
        <taxon>Bacteria</taxon>
        <taxon>Bacillati</taxon>
        <taxon>Actinomycetota</taxon>
        <taxon>Actinomycetes</taxon>
        <taxon>Mycobacteriales</taxon>
        <taxon>Corynebacteriaceae</taxon>
        <taxon>Corynebacterium</taxon>
    </lineage>
</organism>
<dbReference type="PROSITE" id="PS00061">
    <property type="entry name" value="ADH_SHORT"/>
    <property type="match status" value="1"/>
</dbReference>
<reference evidence="3" key="1">
    <citation type="submission" date="2023-07" db="EMBL/GenBank/DDBJ databases">
        <title>Sequencing the genomes of 1000 actinobacteria strains.</title>
        <authorList>
            <person name="Klenk H.-P."/>
        </authorList>
    </citation>
    <scope>NUCLEOTIDE SEQUENCE</scope>
    <source>
        <strain evidence="3">DSM 107476</strain>
    </source>
</reference>
<evidence type="ECO:0000313" key="4">
    <source>
        <dbReference type="Proteomes" id="UP001180840"/>
    </source>
</evidence>
<dbReference type="Proteomes" id="UP001180840">
    <property type="component" value="Unassembled WGS sequence"/>
</dbReference>
<evidence type="ECO:0000256" key="1">
    <source>
        <dbReference type="ARBA" id="ARBA00006484"/>
    </source>
</evidence>